<dbReference type="Proteomes" id="UP000823772">
    <property type="component" value="Unassembled WGS sequence"/>
</dbReference>
<reference evidence="2" key="1">
    <citation type="submission" date="2020-10" db="EMBL/GenBank/DDBJ databases">
        <authorList>
            <person name="Gilroy R."/>
        </authorList>
    </citation>
    <scope>NUCLEOTIDE SEQUENCE</scope>
    <source>
        <strain evidence="2">B3-2255</strain>
    </source>
</reference>
<feature type="transmembrane region" description="Helical" evidence="1">
    <location>
        <begin position="123"/>
        <end position="142"/>
    </location>
</feature>
<accession>A0A9D9J0W2</accession>
<feature type="transmembrane region" description="Helical" evidence="1">
    <location>
        <begin position="172"/>
        <end position="189"/>
    </location>
</feature>
<dbReference type="Pfam" id="PF09586">
    <property type="entry name" value="YfhO"/>
    <property type="match status" value="1"/>
</dbReference>
<dbReference type="AlphaFoldDB" id="A0A9D9J0W2"/>
<feature type="transmembrane region" description="Helical" evidence="1">
    <location>
        <begin position="337"/>
        <end position="358"/>
    </location>
</feature>
<proteinExistence type="predicted"/>
<dbReference type="PANTHER" id="PTHR38454:SF1">
    <property type="entry name" value="INTEGRAL MEMBRANE PROTEIN"/>
    <property type="match status" value="1"/>
</dbReference>
<organism evidence="2 3">
    <name type="scientific">Candidatus Merdivivens faecigallinarum</name>
    <dbReference type="NCBI Taxonomy" id="2840871"/>
    <lineage>
        <taxon>Bacteria</taxon>
        <taxon>Pseudomonadati</taxon>
        <taxon>Bacteroidota</taxon>
        <taxon>Bacteroidia</taxon>
        <taxon>Bacteroidales</taxon>
        <taxon>Muribaculaceae</taxon>
        <taxon>Muribaculaceae incertae sedis</taxon>
        <taxon>Candidatus Merdivivens</taxon>
    </lineage>
</organism>
<feature type="transmembrane region" description="Helical" evidence="1">
    <location>
        <begin position="512"/>
        <end position="528"/>
    </location>
</feature>
<protein>
    <submittedName>
        <fullName evidence="2">YfhO family protein</fullName>
    </submittedName>
</protein>
<dbReference type="InterPro" id="IPR018580">
    <property type="entry name" value="Uncharacterised_YfhO"/>
</dbReference>
<comment type="caution">
    <text evidence="2">The sequence shown here is derived from an EMBL/GenBank/DDBJ whole genome shotgun (WGS) entry which is preliminary data.</text>
</comment>
<feature type="transmembrane region" description="Helical" evidence="1">
    <location>
        <begin position="9"/>
        <end position="30"/>
    </location>
</feature>
<dbReference type="EMBL" id="JADILY010000019">
    <property type="protein sequence ID" value="MBO8481123.1"/>
    <property type="molecule type" value="Genomic_DNA"/>
</dbReference>
<reference evidence="2" key="2">
    <citation type="journal article" date="2021" name="PeerJ">
        <title>Extensive microbial diversity within the chicken gut microbiome revealed by metagenomics and culture.</title>
        <authorList>
            <person name="Gilroy R."/>
            <person name="Ravi A."/>
            <person name="Getino M."/>
            <person name="Pursley I."/>
            <person name="Horton D.L."/>
            <person name="Alikhan N.F."/>
            <person name="Baker D."/>
            <person name="Gharbi K."/>
            <person name="Hall N."/>
            <person name="Watson M."/>
            <person name="Adriaenssens E.M."/>
            <person name="Foster-Nyarko E."/>
            <person name="Jarju S."/>
            <person name="Secka A."/>
            <person name="Antonio M."/>
            <person name="Oren A."/>
            <person name="Chaudhuri R.R."/>
            <person name="La Ragione R."/>
            <person name="Hildebrand F."/>
            <person name="Pallen M.J."/>
        </authorList>
    </citation>
    <scope>NUCLEOTIDE SEQUENCE</scope>
    <source>
        <strain evidence="2">B3-2255</strain>
    </source>
</reference>
<keyword evidence="1" id="KW-0472">Membrane</keyword>
<evidence type="ECO:0000313" key="2">
    <source>
        <dbReference type="EMBL" id="MBO8481123.1"/>
    </source>
</evidence>
<feature type="transmembrane region" description="Helical" evidence="1">
    <location>
        <begin position="793"/>
        <end position="814"/>
    </location>
</feature>
<feature type="transmembrane region" description="Helical" evidence="1">
    <location>
        <begin position="488"/>
        <end position="505"/>
    </location>
</feature>
<evidence type="ECO:0000256" key="1">
    <source>
        <dbReference type="SAM" id="Phobius"/>
    </source>
</evidence>
<feature type="transmembrane region" description="Helical" evidence="1">
    <location>
        <begin position="403"/>
        <end position="423"/>
    </location>
</feature>
<keyword evidence="1" id="KW-1133">Transmembrane helix</keyword>
<dbReference type="PANTHER" id="PTHR38454">
    <property type="entry name" value="INTEGRAL MEMBRANE PROTEIN-RELATED"/>
    <property type="match status" value="1"/>
</dbReference>
<name>A0A9D9J0W2_9BACT</name>
<feature type="transmembrane region" description="Helical" evidence="1">
    <location>
        <begin position="148"/>
        <end position="165"/>
    </location>
</feature>
<sequence length="828" mass="90985">MKENYKKALAYVGIILLFAAIAFGFAPQLLGDKVIYQHDRVAWLEASKETSDYNASHPGDKTRWSNSMFSGMPNVSFYANTEGNLLGYINPILDKTRPGSYLFISLLGGFLLMLSFGYRKSIAVLGAIAITLCSYNIQIIQAGHNTKMLAIAYMPWVLAALVYTYKAKGIPAQLLGAALFGIALSLQIQPNHPQITYYLAIIVLAYAITELVLSIKEKYFKRFATASLLLLVIGVCGIATVSNKLLPLLEYTEYSIRGGSGLENNDEKDGLDLAYATSWSYGVNETPNLLIPNFNGGSSAGALGNNSDTYALLKRANAGNIDSMMNNLPLYWGPQPFTVGPMYLGAVIVMLALLGLIISKDRRKWWLLAVSLFAILLAWGSHIMGFTKLMYEILPFYNKFRTVSMALVILQITTPLLAVMGLCEFFNDRKKYMKSLYAAAGITAGIALVLCIFPGIAGNFTSPADAQYGNELAAALRADRISLLRTDALRTAALIIITAGTMIFIPSKKTNYAYGIIALLVLFDLWGVDKRYLNDNHFVSKTTYQAQLRQRPVDTYILQDPEPYYRVIDLGSDIFNSSFASYYHKNIGGYSAAKLSSYQNLIENYLIPEINAVYSVIGQCGSIEQAQERLPYSPVLSMLNCKYLIIDGNMLPLKNSWAAGNAWFVRNTSVASSPAEALDALGNIDLSTDAVLTAGPKANLPETTNALQEQPASTITLTEYSPKRLKYVSENAEGGLAVFSEIYYPAGWKAYIDGNETEILCANYLLRALDIPAGEHEIVFEFEPESFVKGDRISMATSGILIIILAGSIVFMGVGRKINRRNAPEPRS</sequence>
<keyword evidence="1" id="KW-0812">Transmembrane</keyword>
<gene>
    <name evidence="2" type="ORF">IAC87_01085</name>
</gene>
<feature type="transmembrane region" description="Helical" evidence="1">
    <location>
        <begin position="195"/>
        <end position="215"/>
    </location>
</feature>
<evidence type="ECO:0000313" key="3">
    <source>
        <dbReference type="Proteomes" id="UP000823772"/>
    </source>
</evidence>
<feature type="transmembrane region" description="Helical" evidence="1">
    <location>
        <begin position="435"/>
        <end position="457"/>
    </location>
</feature>
<feature type="transmembrane region" description="Helical" evidence="1">
    <location>
        <begin position="222"/>
        <end position="241"/>
    </location>
</feature>
<feature type="transmembrane region" description="Helical" evidence="1">
    <location>
        <begin position="365"/>
        <end position="383"/>
    </location>
</feature>
<feature type="transmembrane region" description="Helical" evidence="1">
    <location>
        <begin position="99"/>
        <end position="116"/>
    </location>
</feature>